<keyword evidence="10" id="KW-0269">Exonuclease</keyword>
<dbReference type="GO" id="GO:0006364">
    <property type="term" value="P:rRNA processing"/>
    <property type="evidence" value="ECO:0007669"/>
    <property type="project" value="UniProtKB-KW"/>
</dbReference>
<reference evidence="18 19" key="1">
    <citation type="journal article" date="2020" name="ISME J.">
        <title>Uncovering the hidden diversity of litter-decomposition mechanisms in mushroom-forming fungi.</title>
        <authorList>
            <person name="Floudas D."/>
            <person name="Bentzer J."/>
            <person name="Ahren D."/>
            <person name="Johansson T."/>
            <person name="Persson P."/>
            <person name="Tunlid A."/>
        </authorList>
    </citation>
    <scope>NUCLEOTIDE SEQUENCE [LARGE SCALE GENOMIC DNA]</scope>
    <source>
        <strain evidence="18 19">CBS 101986</strain>
    </source>
</reference>
<dbReference type="Pfam" id="PF17215">
    <property type="entry name" value="Rrp44_S1"/>
    <property type="match status" value="1"/>
</dbReference>
<dbReference type="GO" id="GO:0071031">
    <property type="term" value="P:nuclear mRNA surveillance of mRNA 3'-end processing"/>
    <property type="evidence" value="ECO:0007669"/>
    <property type="project" value="TreeGrafter"/>
</dbReference>
<dbReference type="SUPFAM" id="SSF50249">
    <property type="entry name" value="Nucleic acid-binding proteins"/>
    <property type="match status" value="3"/>
</dbReference>
<feature type="domain" description="PIN" evidence="16">
    <location>
        <begin position="73"/>
        <end position="199"/>
    </location>
</feature>
<dbReference type="GO" id="GO:0016075">
    <property type="term" value="P:rRNA catabolic process"/>
    <property type="evidence" value="ECO:0007669"/>
    <property type="project" value="TreeGrafter"/>
</dbReference>
<dbReference type="Pfam" id="PF13638">
    <property type="entry name" value="PIN_4"/>
    <property type="match status" value="1"/>
</dbReference>
<dbReference type="GO" id="GO:0019899">
    <property type="term" value="F:enzyme binding"/>
    <property type="evidence" value="ECO:0007669"/>
    <property type="project" value="UniProtKB-ARBA"/>
</dbReference>
<evidence type="ECO:0000256" key="1">
    <source>
        <dbReference type="ARBA" id="ARBA00001946"/>
    </source>
</evidence>
<dbReference type="Pfam" id="PF17216">
    <property type="entry name" value="Rrp44_CSD1"/>
    <property type="match status" value="1"/>
</dbReference>
<evidence type="ECO:0000256" key="6">
    <source>
        <dbReference type="ARBA" id="ARBA00022552"/>
    </source>
</evidence>
<dbReference type="InterPro" id="IPR041505">
    <property type="entry name" value="Dis3_CSD2"/>
</dbReference>
<evidence type="ECO:0000256" key="9">
    <source>
        <dbReference type="ARBA" id="ARBA00022835"/>
    </source>
</evidence>
<gene>
    <name evidence="18" type="ORF">D9619_011916</name>
</gene>
<dbReference type="SMART" id="SM00955">
    <property type="entry name" value="RNB"/>
    <property type="match status" value="1"/>
</dbReference>
<dbReference type="GO" id="GO:0003723">
    <property type="term" value="F:RNA binding"/>
    <property type="evidence" value="ECO:0007669"/>
    <property type="project" value="UniProtKB-KW"/>
</dbReference>
<organism evidence="18 19">
    <name type="scientific">Psilocybe cf. subviscida</name>
    <dbReference type="NCBI Taxonomy" id="2480587"/>
    <lineage>
        <taxon>Eukaryota</taxon>
        <taxon>Fungi</taxon>
        <taxon>Dikarya</taxon>
        <taxon>Basidiomycota</taxon>
        <taxon>Agaricomycotina</taxon>
        <taxon>Agaricomycetes</taxon>
        <taxon>Agaricomycetidae</taxon>
        <taxon>Agaricales</taxon>
        <taxon>Agaricineae</taxon>
        <taxon>Strophariaceae</taxon>
        <taxon>Psilocybe</taxon>
    </lineage>
</organism>
<dbReference type="InterPro" id="IPR022966">
    <property type="entry name" value="RNase_II/R_CS"/>
</dbReference>
<evidence type="ECO:0000259" key="17">
    <source>
        <dbReference type="SMART" id="SM00955"/>
    </source>
</evidence>
<comment type="subcellular location">
    <subcellularLocation>
        <location evidence="3">Cytoplasm</location>
    </subcellularLocation>
    <subcellularLocation>
        <location evidence="2">Nucleus</location>
    </subcellularLocation>
</comment>
<dbReference type="GO" id="GO:0000177">
    <property type="term" value="C:cytoplasmic exosome (RNase complex)"/>
    <property type="evidence" value="ECO:0007669"/>
    <property type="project" value="TreeGrafter"/>
</dbReference>
<sequence length="990" mass="110889">MVEITIRKRPRSEAVVTQRKFFKKTAKGKVIKVLRERYLRDDVACGIEQCRECNADVLPFSGDKTHTMFPHGHYILPDTNVFLSQMDLVESPLFKSPIILLQTVMEEVRHRSLPLYNRLKALTKMDEKRIYIFYNEYRSETAIVREENETPNDRNDRGIRKAAAWYTSHINVNRPPVRGQSQQALPTVVLLTEDAANRQKAQHSEIVSLSVRKYVEGLPDSTQLLDLLAADGASGIEPTRAVMGRQALYPEYLPAATLIAGTKAGELHQGHFNANQYNYLEGSVTVPAFKKPVLLIGRENMNRAVDGDIVAVEVFDEKDWKAPADEVVDQDSTLKNDDAEDSADDAEEEDRKAVVLEKAVETKTRSSDKQPTGRIVGVIKRNWRAYVCHIDSTSLTSSNATSLSQQTVFATPVSRLLPRIRLRTRQAPSLLGQKILVTIDRWDVTSRYPEGHFVRALGKAESKEAEQESLLLEFEVPYRPFGKAILDCLPSQGDKWVVPPKSENNPEWRNREDLRDLLICSIDPPGCQDIDDALHARQLPNGNIEAGVHIADVSHFVHADTPMDNEAASRGTTVYLVDKRIDMLPALLGTNLCSLRPFVERLAFSAIWEMTPDAEIVNVRFTKSVIASKAALTYEEAQIRKDDPHQQDDLTQSIRLLNKLALKLKAGRMAAGALNLASPEVKIHLDSAESSDPIDVEQKEMRETNSLVEEFMLLANISVARKIEETFPQTAVLRRHLPPPRTNFEKLQDILMKRKGMKLDVSSSGALAASLDQCIDANEPAFNTLVRIMATRCMLSAEYFCSGSVGKDTFGHYGLASPIYTHFTSPIRRYADVLAHRQLSAAIGYTPLHASLHSKPHVERVLGVVNRRHRMAQMAGRASVEFYVGLALKGRGERESKKAGEASQVTEEAFVIRTFRNGVGVFVSKLGIEGLVMFKKDMQFDPENYSITVGSTTISVFDKVTVRIEVEKDRNTQRGRVKMTLVHPLDSSGM</sequence>
<evidence type="ECO:0000256" key="12">
    <source>
        <dbReference type="ARBA" id="ARBA00023242"/>
    </source>
</evidence>
<dbReference type="PANTHER" id="PTHR23355:SF35">
    <property type="entry name" value="EXOSOME COMPLEX EXONUCLEASE RRP44"/>
    <property type="match status" value="1"/>
</dbReference>
<keyword evidence="5" id="KW-0963">Cytoplasm</keyword>
<evidence type="ECO:0000256" key="8">
    <source>
        <dbReference type="ARBA" id="ARBA00022801"/>
    </source>
</evidence>
<feature type="region of interest" description="Disordered" evidence="15">
    <location>
        <begin position="325"/>
        <end position="352"/>
    </location>
</feature>
<proteinExistence type="inferred from homology"/>
<dbReference type="SUPFAM" id="SSF88723">
    <property type="entry name" value="PIN domain-like"/>
    <property type="match status" value="1"/>
</dbReference>
<dbReference type="Proteomes" id="UP000567179">
    <property type="component" value="Unassembled WGS sequence"/>
</dbReference>
<comment type="similarity">
    <text evidence="4 14">Belongs to the RNR ribonuclease family.</text>
</comment>
<dbReference type="InterPro" id="IPR012340">
    <property type="entry name" value="NA-bd_OB-fold"/>
</dbReference>
<evidence type="ECO:0000256" key="15">
    <source>
        <dbReference type="SAM" id="MobiDB-lite"/>
    </source>
</evidence>
<dbReference type="OrthoDB" id="372421at2759"/>
<evidence type="ECO:0000256" key="2">
    <source>
        <dbReference type="ARBA" id="ARBA00004123"/>
    </source>
</evidence>
<feature type="domain" description="RNB" evidence="17">
    <location>
        <begin position="511"/>
        <end position="845"/>
    </location>
</feature>
<dbReference type="Pfam" id="PF17849">
    <property type="entry name" value="OB_Dis3"/>
    <property type="match status" value="1"/>
</dbReference>
<dbReference type="PANTHER" id="PTHR23355">
    <property type="entry name" value="RIBONUCLEASE"/>
    <property type="match status" value="1"/>
</dbReference>
<keyword evidence="12" id="KW-0539">Nucleus</keyword>
<dbReference type="GO" id="GO:0004519">
    <property type="term" value="F:endonuclease activity"/>
    <property type="evidence" value="ECO:0007669"/>
    <property type="project" value="TreeGrafter"/>
</dbReference>
<evidence type="ECO:0000256" key="13">
    <source>
        <dbReference type="ARBA" id="ARBA00077930"/>
    </source>
</evidence>
<dbReference type="Gene3D" id="2.40.50.700">
    <property type="match status" value="1"/>
</dbReference>
<dbReference type="Gene3D" id="2.40.50.140">
    <property type="entry name" value="Nucleic acid-binding proteins"/>
    <property type="match status" value="1"/>
</dbReference>
<dbReference type="PROSITE" id="PS01175">
    <property type="entry name" value="RIBONUCLEASE_II"/>
    <property type="match status" value="1"/>
</dbReference>
<dbReference type="FunFam" id="2.40.50.700:FF:000001">
    <property type="entry name" value="Exosome complex exonuclease exoribonuclease (Rrp44)"/>
    <property type="match status" value="1"/>
</dbReference>
<keyword evidence="9" id="KW-0271">Exosome</keyword>
<protein>
    <recommendedName>
        <fullName evidence="13">Ribosomal RNA-processing protein 44</fullName>
    </recommendedName>
</protein>
<evidence type="ECO:0000256" key="11">
    <source>
        <dbReference type="ARBA" id="ARBA00022884"/>
    </source>
</evidence>
<evidence type="ECO:0000256" key="4">
    <source>
        <dbReference type="ARBA" id="ARBA00005785"/>
    </source>
</evidence>
<evidence type="ECO:0000256" key="14">
    <source>
        <dbReference type="RuleBase" id="RU003901"/>
    </source>
</evidence>
<dbReference type="Gene3D" id="3.40.50.1010">
    <property type="entry name" value="5'-nuclease"/>
    <property type="match status" value="1"/>
</dbReference>
<dbReference type="FunFam" id="3.40.50.1010:FF:000021">
    <property type="entry name" value="DIS3-like exonuclease 1 isoform X1"/>
    <property type="match status" value="1"/>
</dbReference>
<keyword evidence="11" id="KW-0694">RNA-binding</keyword>
<keyword evidence="19" id="KW-1185">Reference proteome</keyword>
<dbReference type="GO" id="GO:0000175">
    <property type="term" value="F:3'-5'-RNA exonuclease activity"/>
    <property type="evidence" value="ECO:0007669"/>
    <property type="project" value="UniProtKB-ARBA"/>
</dbReference>
<keyword evidence="7" id="KW-0540">Nuclease</keyword>
<dbReference type="CDD" id="cd09862">
    <property type="entry name" value="PIN_Rrp44-like"/>
    <property type="match status" value="1"/>
</dbReference>
<evidence type="ECO:0000256" key="3">
    <source>
        <dbReference type="ARBA" id="ARBA00004496"/>
    </source>
</evidence>
<dbReference type="Pfam" id="PF00773">
    <property type="entry name" value="RNB"/>
    <property type="match status" value="1"/>
</dbReference>
<evidence type="ECO:0000259" key="16">
    <source>
        <dbReference type="SMART" id="SM00670"/>
    </source>
</evidence>
<dbReference type="InterPro" id="IPR033770">
    <property type="entry name" value="RRP44_S1"/>
</dbReference>
<dbReference type="AlphaFoldDB" id="A0A8H5EW29"/>
<name>A0A8H5EW29_9AGAR</name>
<keyword evidence="6" id="KW-0698">rRNA processing</keyword>
<evidence type="ECO:0000313" key="18">
    <source>
        <dbReference type="EMBL" id="KAF5314472.1"/>
    </source>
</evidence>
<comment type="caution">
    <text evidence="18">The sequence shown here is derived from an EMBL/GenBank/DDBJ whole genome shotgun (WGS) entry which is preliminary data.</text>
</comment>
<feature type="compositionally biased region" description="Acidic residues" evidence="15">
    <location>
        <begin position="338"/>
        <end position="348"/>
    </location>
</feature>
<dbReference type="InterPro" id="IPR029060">
    <property type="entry name" value="PIN-like_dom_sf"/>
</dbReference>
<evidence type="ECO:0000256" key="5">
    <source>
        <dbReference type="ARBA" id="ARBA00022490"/>
    </source>
</evidence>
<dbReference type="GO" id="GO:0000176">
    <property type="term" value="C:nuclear exosome (RNase complex)"/>
    <property type="evidence" value="ECO:0007669"/>
    <property type="project" value="TreeGrafter"/>
</dbReference>
<keyword evidence="8" id="KW-0378">Hydrolase</keyword>
<dbReference type="InterPro" id="IPR050180">
    <property type="entry name" value="RNR_Ribonuclease"/>
</dbReference>
<accession>A0A8H5EW29</accession>
<dbReference type="InterPro" id="IPR002716">
    <property type="entry name" value="PIN_dom"/>
</dbReference>
<dbReference type="InterPro" id="IPR001900">
    <property type="entry name" value="RNase_II/R"/>
</dbReference>
<evidence type="ECO:0000256" key="7">
    <source>
        <dbReference type="ARBA" id="ARBA00022722"/>
    </source>
</evidence>
<dbReference type="Gene3D" id="2.40.50.690">
    <property type="match status" value="1"/>
</dbReference>
<evidence type="ECO:0000313" key="19">
    <source>
        <dbReference type="Proteomes" id="UP000567179"/>
    </source>
</evidence>
<dbReference type="SMART" id="SM00670">
    <property type="entry name" value="PINc"/>
    <property type="match status" value="1"/>
</dbReference>
<dbReference type="EMBL" id="JAACJJ010000044">
    <property type="protein sequence ID" value="KAF5314472.1"/>
    <property type="molecule type" value="Genomic_DNA"/>
</dbReference>
<evidence type="ECO:0000256" key="10">
    <source>
        <dbReference type="ARBA" id="ARBA00022839"/>
    </source>
</evidence>
<dbReference type="InterPro" id="IPR033771">
    <property type="entry name" value="Rrp44_CSD1"/>
</dbReference>
<comment type="cofactor">
    <cofactor evidence="1">
        <name>Mg(2+)</name>
        <dbReference type="ChEBI" id="CHEBI:18420"/>
    </cofactor>
</comment>